<evidence type="ECO:0000313" key="4">
    <source>
        <dbReference type="EMBL" id="MCC2616134.1"/>
    </source>
</evidence>
<dbReference type="Gene3D" id="2.40.30.170">
    <property type="match status" value="1"/>
</dbReference>
<dbReference type="EMBL" id="JAJEWP010000001">
    <property type="protein sequence ID" value="MCC2616134.1"/>
    <property type="molecule type" value="Genomic_DNA"/>
</dbReference>
<dbReference type="NCBIfam" id="TIGR01730">
    <property type="entry name" value="RND_mfp"/>
    <property type="match status" value="1"/>
</dbReference>
<gene>
    <name evidence="4" type="ORF">LJ739_07775</name>
</gene>
<keyword evidence="2" id="KW-0175">Coiled coil</keyword>
<dbReference type="Gene3D" id="2.40.420.20">
    <property type="match status" value="1"/>
</dbReference>
<accession>A0ABS8G8W0</accession>
<feature type="domain" description="Multidrug resistance protein MdtA-like barrel-sandwich hybrid" evidence="3">
    <location>
        <begin position="66"/>
        <end position="212"/>
    </location>
</feature>
<dbReference type="RefSeq" id="WP_229158834.1">
    <property type="nucleotide sequence ID" value="NZ_JAJEWP010000001.1"/>
</dbReference>
<dbReference type="InterPro" id="IPR006143">
    <property type="entry name" value="RND_pump_MFP"/>
</dbReference>
<dbReference type="SUPFAM" id="SSF111369">
    <property type="entry name" value="HlyD-like secretion proteins"/>
    <property type="match status" value="1"/>
</dbReference>
<dbReference type="PANTHER" id="PTHR30469:SF38">
    <property type="entry name" value="HLYD FAMILY SECRETION PROTEIN"/>
    <property type="match status" value="1"/>
</dbReference>
<reference evidence="4 5" key="1">
    <citation type="submission" date="2021-10" db="EMBL/GenBank/DDBJ databases">
        <title>Draft genome of Aestuariibacter halophilus JC2043.</title>
        <authorList>
            <person name="Emsley S.A."/>
            <person name="Pfannmuller K.M."/>
            <person name="Ushijima B."/>
            <person name="Saw J.H."/>
            <person name="Videau P."/>
        </authorList>
    </citation>
    <scope>NUCLEOTIDE SEQUENCE [LARGE SCALE GENOMIC DNA]</scope>
    <source>
        <strain evidence="4 5">JC2043</strain>
    </source>
</reference>
<protein>
    <submittedName>
        <fullName evidence="4">Efflux RND transporter periplasmic adaptor subunit</fullName>
    </submittedName>
</protein>
<dbReference type="Pfam" id="PF25917">
    <property type="entry name" value="BSH_RND"/>
    <property type="match status" value="1"/>
</dbReference>
<evidence type="ECO:0000256" key="1">
    <source>
        <dbReference type="ARBA" id="ARBA00009477"/>
    </source>
</evidence>
<dbReference type="Gene3D" id="1.10.287.470">
    <property type="entry name" value="Helix hairpin bin"/>
    <property type="match status" value="1"/>
</dbReference>
<dbReference type="Proteomes" id="UP001520878">
    <property type="component" value="Unassembled WGS sequence"/>
</dbReference>
<organism evidence="4 5">
    <name type="scientific">Fluctibacter halophilus</name>
    <dbReference type="NCBI Taxonomy" id="226011"/>
    <lineage>
        <taxon>Bacteria</taxon>
        <taxon>Pseudomonadati</taxon>
        <taxon>Pseudomonadota</taxon>
        <taxon>Gammaproteobacteria</taxon>
        <taxon>Alteromonadales</taxon>
        <taxon>Alteromonadaceae</taxon>
        <taxon>Fluctibacter</taxon>
    </lineage>
</organism>
<name>A0ABS8G8W0_9ALTE</name>
<sequence length="391" mass="43381">MKPAILNNRYARLAVVASVIAGVFLFNRGQQNNDVYNIETSQVDVGQFNKTILASGKLGYAQEIILRSELTGRVKSILVQEGERVAQGQPILELDSSTLQANVEQQRANLSIKRLSIERSIVEYQKLREQVENRRQLVDKQLVSEESLDILEQDLSISKINIEIAKKEALLIEYRLNESAENLNKTIIRSPIDGLVVNIPIKIGETAIAGVSNVAGSELVKLVDTNQVYANLYVDENDITHVKEGLATQITVIAEPDKAYRATIERISLLAEPKQANKPLKYKVVAALEEPITHIKSDMTLRAEITYQRFEAQMSIPIQAILYASDMASDIGTIFVLDGDKVAQREVVLGDANEEFQVVNDGLKVGDVYVTGPYKTLKNLYDGARVTTNGI</sequence>
<proteinExistence type="inferred from homology"/>
<dbReference type="InterPro" id="IPR058625">
    <property type="entry name" value="MdtA-like_BSH"/>
</dbReference>
<evidence type="ECO:0000256" key="2">
    <source>
        <dbReference type="SAM" id="Coils"/>
    </source>
</evidence>
<keyword evidence="5" id="KW-1185">Reference proteome</keyword>
<comment type="caution">
    <text evidence="4">The sequence shown here is derived from an EMBL/GenBank/DDBJ whole genome shotgun (WGS) entry which is preliminary data.</text>
</comment>
<evidence type="ECO:0000259" key="3">
    <source>
        <dbReference type="Pfam" id="PF25917"/>
    </source>
</evidence>
<dbReference type="Gene3D" id="2.40.50.100">
    <property type="match status" value="1"/>
</dbReference>
<dbReference type="PANTHER" id="PTHR30469">
    <property type="entry name" value="MULTIDRUG RESISTANCE PROTEIN MDTA"/>
    <property type="match status" value="1"/>
</dbReference>
<evidence type="ECO:0000313" key="5">
    <source>
        <dbReference type="Proteomes" id="UP001520878"/>
    </source>
</evidence>
<comment type="similarity">
    <text evidence="1">Belongs to the membrane fusion protein (MFP) (TC 8.A.1) family.</text>
</comment>
<feature type="coiled-coil region" evidence="2">
    <location>
        <begin position="121"/>
        <end position="168"/>
    </location>
</feature>